<evidence type="ECO:0000256" key="5">
    <source>
        <dbReference type="ARBA" id="ARBA00022527"/>
    </source>
</evidence>
<evidence type="ECO:0000256" key="9">
    <source>
        <dbReference type="ARBA" id="ARBA00022729"/>
    </source>
</evidence>
<comment type="similarity">
    <text evidence="2">Belongs to the RLP family.</text>
</comment>
<evidence type="ECO:0000256" key="16">
    <source>
        <dbReference type="ARBA" id="ARBA00023170"/>
    </source>
</evidence>
<dbReference type="GO" id="GO:0033612">
    <property type="term" value="F:receptor serine/threonine kinase binding"/>
    <property type="evidence" value="ECO:0007669"/>
    <property type="project" value="TreeGrafter"/>
</dbReference>
<evidence type="ECO:0000256" key="14">
    <source>
        <dbReference type="ARBA" id="ARBA00022989"/>
    </source>
</evidence>
<evidence type="ECO:0000313" key="22">
    <source>
        <dbReference type="EMBL" id="KAE9610257.1"/>
    </source>
</evidence>
<dbReference type="Gene3D" id="1.10.510.10">
    <property type="entry name" value="Transferase(Phosphotransferase) domain 1"/>
    <property type="match status" value="1"/>
</dbReference>
<keyword evidence="11 20" id="KW-0547">Nucleotide-binding</keyword>
<dbReference type="InterPro" id="IPR032675">
    <property type="entry name" value="LRR_dom_sf"/>
</dbReference>
<dbReference type="GO" id="GO:0005886">
    <property type="term" value="C:plasma membrane"/>
    <property type="evidence" value="ECO:0007669"/>
    <property type="project" value="UniProtKB-SubCell"/>
</dbReference>
<keyword evidence="5" id="KW-0723">Serine/threonine-protein kinase</keyword>
<evidence type="ECO:0000259" key="21">
    <source>
        <dbReference type="PROSITE" id="PS50011"/>
    </source>
</evidence>
<evidence type="ECO:0000256" key="7">
    <source>
        <dbReference type="ARBA" id="ARBA00022679"/>
    </source>
</evidence>
<dbReference type="InterPro" id="IPR011009">
    <property type="entry name" value="Kinase-like_dom_sf"/>
</dbReference>
<dbReference type="InterPro" id="IPR000719">
    <property type="entry name" value="Prot_kinase_dom"/>
</dbReference>
<keyword evidence="8" id="KW-0812">Transmembrane</keyword>
<evidence type="ECO:0000256" key="19">
    <source>
        <dbReference type="ARBA" id="ARBA00048679"/>
    </source>
</evidence>
<dbReference type="InterPro" id="IPR050647">
    <property type="entry name" value="Plant_LRR-RLKs"/>
</dbReference>
<evidence type="ECO:0000256" key="10">
    <source>
        <dbReference type="ARBA" id="ARBA00022737"/>
    </source>
</evidence>
<accession>A0A6A4Q8K0</accession>
<dbReference type="PROSITE" id="PS00107">
    <property type="entry name" value="PROTEIN_KINASE_ATP"/>
    <property type="match status" value="1"/>
</dbReference>
<evidence type="ECO:0000256" key="15">
    <source>
        <dbReference type="ARBA" id="ARBA00023136"/>
    </source>
</evidence>
<name>A0A6A4Q8K0_LUPAL</name>
<dbReference type="EMBL" id="WOCE01000007">
    <property type="protein sequence ID" value="KAE9610257.1"/>
    <property type="molecule type" value="Genomic_DNA"/>
</dbReference>
<dbReference type="SMART" id="SM00369">
    <property type="entry name" value="LRR_TYP"/>
    <property type="match status" value="6"/>
</dbReference>
<evidence type="ECO:0000256" key="4">
    <source>
        <dbReference type="ARBA" id="ARBA00022475"/>
    </source>
</evidence>
<evidence type="ECO:0000256" key="12">
    <source>
        <dbReference type="ARBA" id="ARBA00022777"/>
    </source>
</evidence>
<protein>
    <recommendedName>
        <fullName evidence="3">non-specific serine/threonine protein kinase</fullName>
        <ecNumber evidence="3">2.7.11.1</ecNumber>
    </recommendedName>
</protein>
<dbReference type="InterPro" id="IPR017441">
    <property type="entry name" value="Protein_kinase_ATP_BS"/>
</dbReference>
<dbReference type="PANTHER" id="PTHR48056:SF18">
    <property type="entry name" value="NON-SPECIFIC SERINE_THREONINE PROTEIN KINASE"/>
    <property type="match status" value="1"/>
</dbReference>
<evidence type="ECO:0000313" key="23">
    <source>
        <dbReference type="Proteomes" id="UP000447434"/>
    </source>
</evidence>
<dbReference type="Gene3D" id="3.30.200.20">
    <property type="entry name" value="Phosphorylase Kinase, domain 1"/>
    <property type="match status" value="1"/>
</dbReference>
<dbReference type="FunFam" id="3.30.200.20:FF:000150">
    <property type="entry name" value="serine/threonine-protein kinase BRI1-like 2"/>
    <property type="match status" value="1"/>
</dbReference>
<dbReference type="Proteomes" id="UP000447434">
    <property type="component" value="Chromosome 7"/>
</dbReference>
<dbReference type="CDD" id="cd14066">
    <property type="entry name" value="STKc_IRAK"/>
    <property type="match status" value="1"/>
</dbReference>
<keyword evidence="7 22" id="KW-0808">Transferase</keyword>
<dbReference type="OrthoDB" id="1371922at2759"/>
<keyword evidence="6" id="KW-0433">Leucine-rich repeat</keyword>
<dbReference type="SUPFAM" id="SSF52058">
    <property type="entry name" value="L domain-like"/>
    <property type="match status" value="2"/>
</dbReference>
<dbReference type="PROSITE" id="PS00108">
    <property type="entry name" value="PROTEIN_KINASE_ST"/>
    <property type="match status" value="1"/>
</dbReference>
<keyword evidence="9" id="KW-0732">Signal</keyword>
<dbReference type="EC" id="2.7.11.1" evidence="3"/>
<keyword evidence="16" id="KW-0675">Receptor</keyword>
<evidence type="ECO:0000256" key="17">
    <source>
        <dbReference type="ARBA" id="ARBA00023180"/>
    </source>
</evidence>
<dbReference type="FunFam" id="1.10.510.10:FF:000309">
    <property type="entry name" value="Leucine-rich repeat receptor-like protein kinase"/>
    <property type="match status" value="1"/>
</dbReference>
<keyword evidence="17" id="KW-0325">Glycoprotein</keyword>
<dbReference type="Gene3D" id="3.80.10.10">
    <property type="entry name" value="Ribonuclease Inhibitor"/>
    <property type="match status" value="2"/>
</dbReference>
<dbReference type="PROSITE" id="PS50011">
    <property type="entry name" value="PROTEIN_KINASE_DOM"/>
    <property type="match status" value="1"/>
</dbReference>
<keyword evidence="10" id="KW-0677">Repeat</keyword>
<proteinExistence type="inferred from homology"/>
<keyword evidence="23" id="KW-1185">Reference proteome</keyword>
<dbReference type="GO" id="GO:0004674">
    <property type="term" value="F:protein serine/threonine kinase activity"/>
    <property type="evidence" value="ECO:0007669"/>
    <property type="project" value="UniProtKB-KW"/>
</dbReference>
<dbReference type="InterPro" id="IPR001611">
    <property type="entry name" value="Leu-rich_rpt"/>
</dbReference>
<dbReference type="Pfam" id="PF13855">
    <property type="entry name" value="LRR_8"/>
    <property type="match status" value="1"/>
</dbReference>
<evidence type="ECO:0000256" key="2">
    <source>
        <dbReference type="ARBA" id="ARBA00009592"/>
    </source>
</evidence>
<keyword evidence="4" id="KW-1003">Cell membrane</keyword>
<dbReference type="GO" id="GO:0005524">
    <property type="term" value="F:ATP binding"/>
    <property type="evidence" value="ECO:0007669"/>
    <property type="project" value="UniProtKB-UniRule"/>
</dbReference>
<dbReference type="Pfam" id="PF00560">
    <property type="entry name" value="LRR_1"/>
    <property type="match status" value="8"/>
</dbReference>
<keyword evidence="13 20" id="KW-0067">ATP-binding</keyword>
<evidence type="ECO:0000256" key="11">
    <source>
        <dbReference type="ARBA" id="ARBA00022741"/>
    </source>
</evidence>
<feature type="domain" description="Protein kinase" evidence="21">
    <location>
        <begin position="484"/>
        <end position="758"/>
    </location>
</feature>
<evidence type="ECO:0000256" key="6">
    <source>
        <dbReference type="ARBA" id="ARBA00022614"/>
    </source>
</evidence>
<evidence type="ECO:0000256" key="13">
    <source>
        <dbReference type="ARBA" id="ARBA00022840"/>
    </source>
</evidence>
<evidence type="ECO:0000256" key="1">
    <source>
        <dbReference type="ARBA" id="ARBA00004251"/>
    </source>
</evidence>
<dbReference type="InterPro" id="IPR003591">
    <property type="entry name" value="Leu-rich_rpt_typical-subtyp"/>
</dbReference>
<dbReference type="Pfam" id="PF20141">
    <property type="entry name" value="Island"/>
    <property type="match status" value="1"/>
</dbReference>
<dbReference type="InterPro" id="IPR045381">
    <property type="entry name" value="BRI1_island_dom"/>
</dbReference>
<keyword evidence="12 22" id="KW-0418">Kinase</keyword>
<dbReference type="Pfam" id="PF00069">
    <property type="entry name" value="Pkinase"/>
    <property type="match status" value="1"/>
</dbReference>
<dbReference type="SMART" id="SM00220">
    <property type="entry name" value="S_TKc"/>
    <property type="match status" value="1"/>
</dbReference>
<feature type="binding site" evidence="20">
    <location>
        <position position="513"/>
    </location>
    <ligand>
        <name>ATP</name>
        <dbReference type="ChEBI" id="CHEBI:30616"/>
    </ligand>
</feature>
<dbReference type="SUPFAM" id="SSF56112">
    <property type="entry name" value="Protein kinase-like (PK-like)"/>
    <property type="match status" value="1"/>
</dbReference>
<evidence type="ECO:0000256" key="18">
    <source>
        <dbReference type="ARBA" id="ARBA00047899"/>
    </source>
</evidence>
<organism evidence="22 23">
    <name type="scientific">Lupinus albus</name>
    <name type="common">White lupine</name>
    <name type="synonym">Lupinus termis</name>
    <dbReference type="NCBI Taxonomy" id="3870"/>
    <lineage>
        <taxon>Eukaryota</taxon>
        <taxon>Viridiplantae</taxon>
        <taxon>Streptophyta</taxon>
        <taxon>Embryophyta</taxon>
        <taxon>Tracheophyta</taxon>
        <taxon>Spermatophyta</taxon>
        <taxon>Magnoliopsida</taxon>
        <taxon>eudicotyledons</taxon>
        <taxon>Gunneridae</taxon>
        <taxon>Pentapetalae</taxon>
        <taxon>rosids</taxon>
        <taxon>fabids</taxon>
        <taxon>Fabales</taxon>
        <taxon>Fabaceae</taxon>
        <taxon>Papilionoideae</taxon>
        <taxon>50 kb inversion clade</taxon>
        <taxon>genistoids sensu lato</taxon>
        <taxon>core genistoids</taxon>
        <taxon>Genisteae</taxon>
        <taxon>Lupinus</taxon>
    </lineage>
</organism>
<dbReference type="FunFam" id="3.80.10.10:FF:000111">
    <property type="entry name" value="LRR receptor-like serine/threonine-protein kinase ERECTA"/>
    <property type="match status" value="1"/>
</dbReference>
<keyword evidence="14" id="KW-1133">Transmembrane helix</keyword>
<evidence type="ECO:0000256" key="8">
    <source>
        <dbReference type="ARBA" id="ARBA00022692"/>
    </source>
</evidence>
<dbReference type="InterPro" id="IPR008271">
    <property type="entry name" value="Ser/Thr_kinase_AS"/>
</dbReference>
<dbReference type="PANTHER" id="PTHR48056">
    <property type="entry name" value="LRR RECEPTOR-LIKE SERINE/THREONINE-PROTEIN KINASE-RELATED"/>
    <property type="match status" value="1"/>
</dbReference>
<sequence>MKSLRRLSLSFNGFSGPVPESLSKMVSLEFLHLGSNKFEGSIPKGLCEEDLRNNLKELYLEDNLLTGFIPPSLGNCSQLVSLDLSLNYLKGTIPSSLGSLSNLRDLIIWFNNLSGEIPEQLMYVKTLENLILDSNELTGEIPSGLRNCTNLKWVSLSNNKLGGEIPSGIGQLSNLAILKLSNNSFSGRIPPQLGDCRSLIWLDLNTNLLSGPIPPELFKQSGKIAVNFVRRKTFVYIKNDGSKGFHGAGSLLGFSGIRKEQLKRISIRTSWNITRGKLQPPNFYHNGSMIFLDLSNNMLSGSIPKVIGSMFYLYILNLGHNSISGNIPEQFGNLKNLGILDLGSNRLEGQIPQSLTGLSLLTEIDLSNNNLSGLVPTSGKFFTFPADRFLNNSGLCRDTLTPCEEELGYSTNVQHQKLDRRKLTLSANVVCLGSTLAAVLIQGQLIFVWKLTGAREALSINLETVENSLQKLTLADLLEATNNFHCDRIVGSGGFGVVYKAQLKDGSVVAIKKLIHGSGQGDKEFAAEMETIGRIKHQNLVPLLGYCQVEEERLLVYEYMKYGSLDILHDQKKAGIKLDWAARKTIMIGAARGLAFLHHNCTPHIVHRDMKSSNVLLDENLEARIADFGTARLVNAMDTYLSVSTLSGTPGYVPPEYYQTSRCSTKGDVYSYGVVLLELLTGRKPTGSSDFGDDNLVGWVKQHAESRKFDVFDPELRKEDPSPEVELVQYLHVAFACLHYRPRKRPTMIQVMAMFKEIQAGSPKSTIVTGDGGLGAVEMVDMSIKEATELSKE</sequence>
<comment type="catalytic activity">
    <reaction evidence="18">
        <text>L-threonyl-[protein] + ATP = O-phospho-L-threonyl-[protein] + ADP + H(+)</text>
        <dbReference type="Rhea" id="RHEA:46608"/>
        <dbReference type="Rhea" id="RHEA-COMP:11060"/>
        <dbReference type="Rhea" id="RHEA-COMP:11605"/>
        <dbReference type="ChEBI" id="CHEBI:15378"/>
        <dbReference type="ChEBI" id="CHEBI:30013"/>
        <dbReference type="ChEBI" id="CHEBI:30616"/>
        <dbReference type="ChEBI" id="CHEBI:61977"/>
        <dbReference type="ChEBI" id="CHEBI:456216"/>
        <dbReference type="EC" id="2.7.11.1"/>
    </reaction>
</comment>
<comment type="subcellular location">
    <subcellularLocation>
        <location evidence="1">Cell membrane</location>
        <topology evidence="1">Single-pass type I membrane protein</topology>
    </subcellularLocation>
</comment>
<dbReference type="FunFam" id="3.80.10.10:FF:000095">
    <property type="entry name" value="LRR receptor-like serine/threonine-protein kinase GSO1"/>
    <property type="match status" value="1"/>
</dbReference>
<dbReference type="AlphaFoldDB" id="A0A6A4Q8K0"/>
<evidence type="ECO:0000256" key="3">
    <source>
        <dbReference type="ARBA" id="ARBA00012513"/>
    </source>
</evidence>
<reference evidence="23" key="1">
    <citation type="journal article" date="2020" name="Nat. Commun.">
        <title>Genome sequence of the cluster root forming white lupin.</title>
        <authorList>
            <person name="Hufnagel B."/>
            <person name="Marques A."/>
            <person name="Soriano A."/>
            <person name="Marques L."/>
            <person name="Divol F."/>
            <person name="Doumas P."/>
            <person name="Sallet E."/>
            <person name="Mancinotti D."/>
            <person name="Carrere S."/>
            <person name="Marande W."/>
            <person name="Arribat S."/>
            <person name="Keller J."/>
            <person name="Huneau C."/>
            <person name="Blein T."/>
            <person name="Aime D."/>
            <person name="Laguerre M."/>
            <person name="Taylor J."/>
            <person name="Schubert V."/>
            <person name="Nelson M."/>
            <person name="Geu-Flores F."/>
            <person name="Crespi M."/>
            <person name="Gallardo-Guerrero K."/>
            <person name="Delaux P.-M."/>
            <person name="Salse J."/>
            <person name="Berges H."/>
            <person name="Guyot R."/>
            <person name="Gouzy J."/>
            <person name="Peret B."/>
        </authorList>
    </citation>
    <scope>NUCLEOTIDE SEQUENCE [LARGE SCALE GENOMIC DNA]</scope>
    <source>
        <strain evidence="23">cv. Amiga</strain>
    </source>
</reference>
<comment type="catalytic activity">
    <reaction evidence="19">
        <text>L-seryl-[protein] + ATP = O-phospho-L-seryl-[protein] + ADP + H(+)</text>
        <dbReference type="Rhea" id="RHEA:17989"/>
        <dbReference type="Rhea" id="RHEA-COMP:9863"/>
        <dbReference type="Rhea" id="RHEA-COMP:11604"/>
        <dbReference type="ChEBI" id="CHEBI:15378"/>
        <dbReference type="ChEBI" id="CHEBI:29999"/>
        <dbReference type="ChEBI" id="CHEBI:30616"/>
        <dbReference type="ChEBI" id="CHEBI:83421"/>
        <dbReference type="ChEBI" id="CHEBI:456216"/>
        <dbReference type="EC" id="2.7.11.1"/>
    </reaction>
</comment>
<keyword evidence="15" id="KW-0472">Membrane</keyword>
<evidence type="ECO:0000256" key="20">
    <source>
        <dbReference type="PROSITE-ProRule" id="PRU10141"/>
    </source>
</evidence>
<gene>
    <name evidence="22" type="ORF">Lalb_Chr07g0184701</name>
</gene>
<comment type="caution">
    <text evidence="22">The sequence shown here is derived from an EMBL/GenBank/DDBJ whole genome shotgun (WGS) entry which is preliminary data.</text>
</comment>